<gene>
    <name evidence="2" type="ORF">B5M09_004299</name>
</gene>
<dbReference type="EMBL" id="MZMZ02004116">
    <property type="protein sequence ID" value="RQM19904.1"/>
    <property type="molecule type" value="Genomic_DNA"/>
</dbReference>
<organism evidence="2 3">
    <name type="scientific">Aphanomyces astaci</name>
    <name type="common">Crayfish plague agent</name>
    <dbReference type="NCBI Taxonomy" id="112090"/>
    <lineage>
        <taxon>Eukaryota</taxon>
        <taxon>Sar</taxon>
        <taxon>Stramenopiles</taxon>
        <taxon>Oomycota</taxon>
        <taxon>Saprolegniomycetes</taxon>
        <taxon>Saprolegniales</taxon>
        <taxon>Verrucalvaceae</taxon>
        <taxon>Aphanomyces</taxon>
    </lineage>
</organism>
<evidence type="ECO:0000313" key="2">
    <source>
        <dbReference type="EMBL" id="RQM19904.1"/>
    </source>
</evidence>
<evidence type="ECO:0000256" key="1">
    <source>
        <dbReference type="SAM" id="MobiDB-lite"/>
    </source>
</evidence>
<dbReference type="AlphaFoldDB" id="A0A3R7Y2Y6"/>
<dbReference type="Proteomes" id="UP000284702">
    <property type="component" value="Unassembled WGS sequence"/>
</dbReference>
<evidence type="ECO:0000313" key="3">
    <source>
        <dbReference type="Proteomes" id="UP000284702"/>
    </source>
</evidence>
<name>A0A3R7Y2Y6_APHAT</name>
<comment type="caution">
    <text evidence="2">The sequence shown here is derived from an EMBL/GenBank/DDBJ whole genome shotgun (WGS) entry which is preliminary data.</text>
</comment>
<keyword evidence="3" id="KW-1185">Reference proteome</keyword>
<accession>A0A3R7Y2Y6</accession>
<feature type="region of interest" description="Disordered" evidence="1">
    <location>
        <begin position="1"/>
        <end position="23"/>
    </location>
</feature>
<protein>
    <submittedName>
        <fullName evidence="2">Uncharacterized protein</fullName>
    </submittedName>
</protein>
<reference evidence="2" key="1">
    <citation type="submission" date="2018-07" db="EMBL/GenBank/DDBJ databases">
        <title>Annotation of Aphanomyces astaci genome assembly.</title>
        <authorList>
            <person name="Studholme D.J."/>
        </authorList>
    </citation>
    <scope>NUCLEOTIDE SEQUENCE [LARGE SCALE GENOMIC DNA]</scope>
    <source>
        <strain evidence="2">Pc</strain>
    </source>
</reference>
<proteinExistence type="predicted"/>
<sequence>MGNHDCQHCRHEQEPRPAVDEPAVRGDVDRAHLVSVQFGRHAQELELVQCQRVHGWHGAHPALPQILVRAYRYRHVLIPLPGGTTVDGTPLLQLLRPSRRLLKKSPNTAP</sequence>